<dbReference type="Proteomes" id="UP000192582">
    <property type="component" value="Unassembled WGS sequence"/>
</dbReference>
<dbReference type="PROSITE" id="PS50901">
    <property type="entry name" value="FTSK"/>
    <property type="match status" value="1"/>
</dbReference>
<proteinExistence type="predicted"/>
<keyword evidence="1 3" id="KW-0547">Nucleotide-binding</keyword>
<keyword evidence="2 3" id="KW-0067">ATP-binding</keyword>
<dbReference type="InterPro" id="IPR002543">
    <property type="entry name" value="FtsK_dom"/>
</dbReference>
<dbReference type="InterPro" id="IPR027417">
    <property type="entry name" value="P-loop_NTPase"/>
</dbReference>
<dbReference type="SUPFAM" id="SSF52540">
    <property type="entry name" value="P-loop containing nucleoside triphosphate hydrolases"/>
    <property type="match status" value="1"/>
</dbReference>
<dbReference type="Gene3D" id="3.40.50.300">
    <property type="entry name" value="P-loop containing nucleotide triphosphate hydrolases"/>
    <property type="match status" value="2"/>
</dbReference>
<dbReference type="InterPro" id="IPR050206">
    <property type="entry name" value="FtsK/SpoIIIE/SftA"/>
</dbReference>
<evidence type="ECO:0000313" key="6">
    <source>
        <dbReference type="Proteomes" id="UP000192582"/>
    </source>
</evidence>
<dbReference type="OrthoDB" id="151364at2"/>
<dbReference type="GO" id="GO:0005524">
    <property type="term" value="F:ATP binding"/>
    <property type="evidence" value="ECO:0007669"/>
    <property type="project" value="UniProtKB-UniRule"/>
</dbReference>
<organism evidence="5 6">
    <name type="scientific">Deinococcus hopiensis KR-140</name>
    <dbReference type="NCBI Taxonomy" id="695939"/>
    <lineage>
        <taxon>Bacteria</taxon>
        <taxon>Thermotogati</taxon>
        <taxon>Deinococcota</taxon>
        <taxon>Deinococci</taxon>
        <taxon>Deinococcales</taxon>
        <taxon>Deinococcaceae</taxon>
        <taxon>Deinococcus</taxon>
    </lineage>
</organism>
<keyword evidence="6" id="KW-1185">Reference proteome</keyword>
<evidence type="ECO:0000259" key="4">
    <source>
        <dbReference type="PROSITE" id="PS50901"/>
    </source>
</evidence>
<protein>
    <submittedName>
        <fullName evidence="5">DNA segregation ATPase FtsK/SpoIIIE, S-DNA-T family</fullName>
    </submittedName>
</protein>
<reference evidence="5 6" key="1">
    <citation type="submission" date="2017-04" db="EMBL/GenBank/DDBJ databases">
        <authorList>
            <person name="Afonso C.L."/>
            <person name="Miller P.J."/>
            <person name="Scott M.A."/>
            <person name="Spackman E."/>
            <person name="Goraichik I."/>
            <person name="Dimitrov K.M."/>
            <person name="Suarez D.L."/>
            <person name="Swayne D.E."/>
        </authorList>
    </citation>
    <scope>NUCLEOTIDE SEQUENCE [LARGE SCALE GENOMIC DNA]</scope>
    <source>
        <strain evidence="5 6">KR-140</strain>
    </source>
</reference>
<dbReference type="AlphaFoldDB" id="A0A1W1ULP3"/>
<dbReference type="GO" id="GO:0003677">
    <property type="term" value="F:DNA binding"/>
    <property type="evidence" value="ECO:0007669"/>
    <property type="project" value="InterPro"/>
</dbReference>
<evidence type="ECO:0000256" key="2">
    <source>
        <dbReference type="ARBA" id="ARBA00022840"/>
    </source>
</evidence>
<evidence type="ECO:0000256" key="1">
    <source>
        <dbReference type="ARBA" id="ARBA00022741"/>
    </source>
</evidence>
<gene>
    <name evidence="5" type="ORF">SAMN00790413_04807</name>
</gene>
<dbReference type="Pfam" id="PF01580">
    <property type="entry name" value="FtsK_SpoIIIE"/>
    <property type="match status" value="1"/>
</dbReference>
<feature type="binding site" evidence="3">
    <location>
        <begin position="378"/>
        <end position="385"/>
    </location>
    <ligand>
        <name>ATP</name>
        <dbReference type="ChEBI" id="CHEBI:30616"/>
    </ligand>
</feature>
<dbReference type="RefSeq" id="WP_084046113.1">
    <property type="nucleotide sequence ID" value="NZ_FWWU01000005.1"/>
</dbReference>
<evidence type="ECO:0000313" key="5">
    <source>
        <dbReference type="EMBL" id="SMB82002.1"/>
    </source>
</evidence>
<dbReference type="PANTHER" id="PTHR22683:SF41">
    <property type="entry name" value="DNA TRANSLOCASE FTSK"/>
    <property type="match status" value="1"/>
</dbReference>
<dbReference type="EMBL" id="FWWU01000005">
    <property type="protein sequence ID" value="SMB82002.1"/>
    <property type="molecule type" value="Genomic_DNA"/>
</dbReference>
<dbReference type="STRING" id="695939.SAMN00790413_04807"/>
<name>A0A1W1ULP3_9DEIO</name>
<accession>A0A1W1ULP3</accession>
<sequence>MWSPWQRQQEALRAQLATLETQKQQKQTHAATLLAYGQRQVELSHKHYQGLFNASDSAAARLAQVPYLTLGAGWQGGAWDAWQPETATLESRLRIGALQDARAPQGPFSVPLLVPFIGENQTIVLRTRGEEGRVQGLELLQSLALRTALLLPHQASYVLLDPAGNGVAFLVRKALPRVVESQGDVRRDLDLVERNIQRVIETYLDAEVRSFEQVPESTRVNERFEFVLAADFPNQYDRRAVEGLIKVGNTGPRAGRYAIIHHNADVELPRDLSLEQLENAFVIDLGSSPRQGFPLAVDCTPPAALQQTLKKRLDEAKAPERDLSFTTKVGLPEQAWWNGSSERLIETPIGGYGTDGSLEAWFGVNRDGRPCAHGMLGAMTGAGKSNLYHVLICGLAQRYSPDELRLYLIDGKDGVEFQPYQALPHAAVVSLRSSPELSRSVLKDLLNEKERRNRLFKARGVQDFSAYRALGEALPRLLLLVDEYQELFEGDAEGEASAHLLQLAQQGRSVGIHMLIASQRYGATGMLHQSAVFGNVHLRMAMQMSRADVDALTEFGRRGKLLIQTCDMPGKIVLNDRSGDDGDGASRAGKVSRLQAAERDDMIRRLSARAQQRGLTAPRAVVFDGQAQPNLTDNPQLRSLLASVQTMTSEGLEALARRAEVEGGLGLESWFAAEQPLVTWLGQEFNVRGHARLVLRRRPHEHAMLLGRNNPARSGMLAALLAGLTVNPAAQNATVLLADLSLPGTQWSGALGGVVSTVLRPAGLQVTLTREAEDVPRLVQCALAVLEERRALPKEARGAQEPMFLVLNEPHEVEELRRVQDLYGANDSETGTMLRRLLAEGAQLGIHVVLSVPGVAQLRAVLDERQGLPLIKHRICLQVSEDDSYALTRTRRAARLQLHGDTPVAALYHDPEADAFTRFKPYSTDSATSLDQQFLEVNHLRGAQAVGA</sequence>
<dbReference type="PANTHER" id="PTHR22683">
    <property type="entry name" value="SPORULATION PROTEIN RELATED"/>
    <property type="match status" value="1"/>
</dbReference>
<feature type="domain" description="FtsK" evidence="4">
    <location>
        <begin position="355"/>
        <end position="551"/>
    </location>
</feature>
<evidence type="ECO:0000256" key="3">
    <source>
        <dbReference type="PROSITE-ProRule" id="PRU00289"/>
    </source>
</evidence>